<feature type="transmembrane region" description="Helical" evidence="1">
    <location>
        <begin position="120"/>
        <end position="137"/>
    </location>
</feature>
<sequence>MQHLPKPAVGALLLNTTIWGLSWTAFKSLQAMGIHPLWSTAAIFICCSLWLLLIKRNVLREMRGHPELLYVALAAGAANSCFNGAIAFGDVVRVILLFYLMPIWTVILARLMLHEPVTPRALARIAVCLCGAMIVLYRPELGVPLPHSISDWAAVLGGLALAVNNVLLRRLHGVSDSVRAIAMLGGGATLATLLGVLCAGFGMIDWPLQVPSAAWPILGLWSVLFLISNLAMQYGVSRLPANITAVLMLIEILIATFSAWLLGAAELRPQDLIGGVLIIATPWLIRDKRPQAATA</sequence>
<evidence type="ECO:0000313" key="4">
    <source>
        <dbReference type="Proteomes" id="UP001629246"/>
    </source>
</evidence>
<comment type="caution">
    <text evidence="3">The sequence shown here is derived from an EMBL/GenBank/DDBJ whole genome shotgun (WGS) entry which is preliminary data.</text>
</comment>
<reference evidence="3 4" key="1">
    <citation type="journal article" date="2024" name="Chem. Sci.">
        <title>Discovery of megapolipeptins by genome mining of a Burkholderiales bacteria collection.</title>
        <authorList>
            <person name="Paulo B.S."/>
            <person name="Recchia M.J.J."/>
            <person name="Lee S."/>
            <person name="Fergusson C.H."/>
            <person name="Romanowski S.B."/>
            <person name="Hernandez A."/>
            <person name="Krull N."/>
            <person name="Liu D.Y."/>
            <person name="Cavanagh H."/>
            <person name="Bos A."/>
            <person name="Gray C.A."/>
            <person name="Murphy B.T."/>
            <person name="Linington R.G."/>
            <person name="Eustaquio A.S."/>
        </authorList>
    </citation>
    <scope>NUCLEOTIDE SEQUENCE [LARGE SCALE GENOMIC DNA]</scope>
    <source>
        <strain evidence="3 4">RL21-008-BIB-A</strain>
    </source>
</reference>
<feature type="transmembrane region" description="Helical" evidence="1">
    <location>
        <begin position="68"/>
        <end position="88"/>
    </location>
</feature>
<feature type="transmembrane region" description="Helical" evidence="1">
    <location>
        <begin position="7"/>
        <end position="26"/>
    </location>
</feature>
<dbReference type="Proteomes" id="UP001629246">
    <property type="component" value="Unassembled WGS sequence"/>
</dbReference>
<dbReference type="RefSeq" id="WP_408159777.1">
    <property type="nucleotide sequence ID" value="NZ_JAQQFM010000009.1"/>
</dbReference>
<protein>
    <submittedName>
        <fullName evidence="3">DMT family transporter</fullName>
    </submittedName>
</protein>
<feature type="domain" description="EamA" evidence="2">
    <location>
        <begin position="9"/>
        <end position="136"/>
    </location>
</feature>
<dbReference type="Pfam" id="PF00892">
    <property type="entry name" value="EamA"/>
    <property type="match status" value="1"/>
</dbReference>
<gene>
    <name evidence="3" type="ORF">PQR62_19945</name>
</gene>
<keyword evidence="4" id="KW-1185">Reference proteome</keyword>
<dbReference type="PANTHER" id="PTHR22911:SF79">
    <property type="entry name" value="MOBA-LIKE NTP TRANSFERASE DOMAIN-CONTAINING PROTEIN"/>
    <property type="match status" value="1"/>
</dbReference>
<feature type="transmembrane region" description="Helical" evidence="1">
    <location>
        <begin position="38"/>
        <end position="56"/>
    </location>
</feature>
<evidence type="ECO:0000259" key="2">
    <source>
        <dbReference type="Pfam" id="PF00892"/>
    </source>
</evidence>
<keyword evidence="1" id="KW-0472">Membrane</keyword>
<evidence type="ECO:0000256" key="1">
    <source>
        <dbReference type="SAM" id="Phobius"/>
    </source>
</evidence>
<dbReference type="EMBL" id="JAQQFM010000009">
    <property type="protein sequence ID" value="MFL9926558.1"/>
    <property type="molecule type" value="Genomic_DNA"/>
</dbReference>
<accession>A0ABW9ACG4</accession>
<feature type="transmembrane region" description="Helical" evidence="1">
    <location>
        <begin position="94"/>
        <end position="113"/>
    </location>
</feature>
<keyword evidence="1" id="KW-1133">Transmembrane helix</keyword>
<feature type="transmembrane region" description="Helical" evidence="1">
    <location>
        <begin position="214"/>
        <end position="232"/>
    </location>
</feature>
<evidence type="ECO:0000313" key="3">
    <source>
        <dbReference type="EMBL" id="MFL9926558.1"/>
    </source>
</evidence>
<dbReference type="InterPro" id="IPR000620">
    <property type="entry name" value="EamA_dom"/>
</dbReference>
<dbReference type="SUPFAM" id="SSF103481">
    <property type="entry name" value="Multidrug resistance efflux transporter EmrE"/>
    <property type="match status" value="2"/>
</dbReference>
<organism evidence="3 4">
    <name type="scientific">Herbaspirillum lusitanum</name>
    <dbReference type="NCBI Taxonomy" id="213312"/>
    <lineage>
        <taxon>Bacteria</taxon>
        <taxon>Pseudomonadati</taxon>
        <taxon>Pseudomonadota</taxon>
        <taxon>Betaproteobacteria</taxon>
        <taxon>Burkholderiales</taxon>
        <taxon>Oxalobacteraceae</taxon>
        <taxon>Herbaspirillum</taxon>
    </lineage>
</organism>
<proteinExistence type="predicted"/>
<dbReference type="PANTHER" id="PTHR22911">
    <property type="entry name" value="ACYL-MALONYL CONDENSING ENZYME-RELATED"/>
    <property type="match status" value="1"/>
</dbReference>
<dbReference type="InterPro" id="IPR037185">
    <property type="entry name" value="EmrE-like"/>
</dbReference>
<feature type="transmembrane region" description="Helical" evidence="1">
    <location>
        <begin position="180"/>
        <end position="202"/>
    </location>
</feature>
<name>A0ABW9ACG4_9BURK</name>
<keyword evidence="1" id="KW-0812">Transmembrane</keyword>
<feature type="transmembrane region" description="Helical" evidence="1">
    <location>
        <begin position="239"/>
        <end position="261"/>
    </location>
</feature>
<feature type="transmembrane region" description="Helical" evidence="1">
    <location>
        <begin position="149"/>
        <end position="168"/>
    </location>
</feature>